<keyword evidence="1" id="KW-0472">Membrane</keyword>
<proteinExistence type="predicted"/>
<reference evidence="2" key="1">
    <citation type="submission" date="2014-09" db="EMBL/GenBank/DDBJ databases">
        <authorList>
            <person name="Magalhaes I.L.F."/>
            <person name="Oliveira U."/>
            <person name="Santos F.R."/>
            <person name="Vidigal T.H.D.A."/>
            <person name="Brescovit A.D."/>
            <person name="Santos A.J."/>
        </authorList>
    </citation>
    <scope>NUCLEOTIDE SEQUENCE</scope>
    <source>
        <tissue evidence="2">Shoot tissue taken approximately 20 cm above the soil surface</tissue>
    </source>
</reference>
<accession>A0A0A8ZRW0</accession>
<evidence type="ECO:0000313" key="2">
    <source>
        <dbReference type="EMBL" id="JAD42109.1"/>
    </source>
</evidence>
<keyword evidence="1" id="KW-1133">Transmembrane helix</keyword>
<protein>
    <submittedName>
        <fullName evidence="2">Uncharacterized protein</fullName>
    </submittedName>
</protein>
<reference evidence="2" key="2">
    <citation type="journal article" date="2015" name="Data Brief">
        <title>Shoot transcriptome of the giant reed, Arundo donax.</title>
        <authorList>
            <person name="Barrero R.A."/>
            <person name="Guerrero F.D."/>
            <person name="Moolhuijzen P."/>
            <person name="Goolsby J.A."/>
            <person name="Tidwell J."/>
            <person name="Bellgard S.E."/>
            <person name="Bellgard M.I."/>
        </authorList>
    </citation>
    <scope>NUCLEOTIDE SEQUENCE</scope>
    <source>
        <tissue evidence="2">Shoot tissue taken approximately 20 cm above the soil surface</tissue>
    </source>
</reference>
<organism evidence="2">
    <name type="scientific">Arundo donax</name>
    <name type="common">Giant reed</name>
    <name type="synonym">Donax arundinaceus</name>
    <dbReference type="NCBI Taxonomy" id="35708"/>
    <lineage>
        <taxon>Eukaryota</taxon>
        <taxon>Viridiplantae</taxon>
        <taxon>Streptophyta</taxon>
        <taxon>Embryophyta</taxon>
        <taxon>Tracheophyta</taxon>
        <taxon>Spermatophyta</taxon>
        <taxon>Magnoliopsida</taxon>
        <taxon>Liliopsida</taxon>
        <taxon>Poales</taxon>
        <taxon>Poaceae</taxon>
        <taxon>PACMAD clade</taxon>
        <taxon>Arundinoideae</taxon>
        <taxon>Arundineae</taxon>
        <taxon>Arundo</taxon>
    </lineage>
</organism>
<dbReference type="AlphaFoldDB" id="A0A0A8ZRW0"/>
<sequence>MDTREGGGSGSFLYYRRKKGIWRIWSFCSSILLKSIFIVAFSDFQELSVAFIQLPLFLDNEE</sequence>
<dbReference type="EMBL" id="GBRH01255786">
    <property type="protein sequence ID" value="JAD42109.1"/>
    <property type="molecule type" value="Transcribed_RNA"/>
</dbReference>
<evidence type="ECO:0000256" key="1">
    <source>
        <dbReference type="SAM" id="Phobius"/>
    </source>
</evidence>
<name>A0A0A8ZRW0_ARUDO</name>
<keyword evidence="1" id="KW-0812">Transmembrane</keyword>
<feature type="transmembrane region" description="Helical" evidence="1">
    <location>
        <begin position="21"/>
        <end position="41"/>
    </location>
</feature>